<dbReference type="Pfam" id="PF02361">
    <property type="entry name" value="CbiQ"/>
    <property type="match status" value="1"/>
</dbReference>
<dbReference type="PANTHER" id="PTHR34857">
    <property type="entry name" value="SLL0384 PROTEIN"/>
    <property type="match status" value="1"/>
</dbReference>
<evidence type="ECO:0000256" key="1">
    <source>
        <dbReference type="ARBA" id="ARBA00004141"/>
    </source>
</evidence>
<comment type="subcellular location">
    <subcellularLocation>
        <location evidence="1">Membrane</location>
        <topology evidence="1">Multi-pass membrane protein</topology>
    </subcellularLocation>
</comment>
<evidence type="ECO:0000256" key="2">
    <source>
        <dbReference type="ARBA" id="ARBA00022475"/>
    </source>
</evidence>
<dbReference type="InterPro" id="IPR003339">
    <property type="entry name" value="ABC/ECF_trnsptr_transmembrane"/>
</dbReference>
<evidence type="ECO:0000256" key="3">
    <source>
        <dbReference type="ARBA" id="ARBA00022692"/>
    </source>
</evidence>
<gene>
    <name evidence="7" type="ORF">AB840_01760</name>
</gene>
<dbReference type="GO" id="GO:0005886">
    <property type="term" value="C:plasma membrane"/>
    <property type="evidence" value="ECO:0007669"/>
    <property type="project" value="UniProtKB-ARBA"/>
</dbReference>
<evidence type="ECO:0000313" key="7">
    <source>
        <dbReference type="EMBL" id="KMO87646.1"/>
    </source>
</evidence>
<feature type="transmembrane region" description="Helical" evidence="6">
    <location>
        <begin position="169"/>
        <end position="198"/>
    </location>
</feature>
<dbReference type="Proteomes" id="UP000036503">
    <property type="component" value="Unassembled WGS sequence"/>
</dbReference>
<dbReference type="STRING" id="39029.BSR42_00930"/>
<keyword evidence="4 6" id="KW-1133">Transmembrane helix</keyword>
<keyword evidence="2" id="KW-1003">Cell membrane</keyword>
<keyword evidence="3 6" id="KW-0812">Transmembrane</keyword>
<dbReference type="PATRIC" id="fig|1122219.3.peg.1156"/>
<feature type="transmembrane region" description="Helical" evidence="6">
    <location>
        <begin position="258"/>
        <end position="275"/>
    </location>
</feature>
<dbReference type="InterPro" id="IPR051611">
    <property type="entry name" value="ECF_transporter_component"/>
</dbReference>
<name>A0A0J6ZRR5_9FIRM</name>
<dbReference type="OrthoDB" id="8585740at2"/>
<proteinExistence type="predicted"/>
<evidence type="ECO:0000313" key="8">
    <source>
        <dbReference type="Proteomes" id="UP000036503"/>
    </source>
</evidence>
<protein>
    <recommendedName>
        <fullName evidence="9">Cobalt permease</fullName>
    </recommendedName>
</protein>
<organism evidence="7 8">
    <name type="scientific">Megasphaera cerevisiae DSM 20462</name>
    <dbReference type="NCBI Taxonomy" id="1122219"/>
    <lineage>
        <taxon>Bacteria</taxon>
        <taxon>Bacillati</taxon>
        <taxon>Bacillota</taxon>
        <taxon>Negativicutes</taxon>
        <taxon>Veillonellales</taxon>
        <taxon>Veillonellaceae</taxon>
        <taxon>Megasphaera</taxon>
    </lineage>
</organism>
<evidence type="ECO:0000256" key="4">
    <source>
        <dbReference type="ARBA" id="ARBA00022989"/>
    </source>
</evidence>
<evidence type="ECO:0000256" key="6">
    <source>
        <dbReference type="SAM" id="Phobius"/>
    </source>
</evidence>
<sequence length="280" mass="31625">MEIKKHAEGAYMPTAIPDWILHSDTYSPSADKEAFLRKTIAAISRTITFFGPSRYQVQKRHRGNITADLLLLFVSVLLIVSAHSVVFPLLILAIELVYLAALDGKQIRGIIKPAVIAFCFSCVLVFPSLFLGNNRWMELPFKIFITVLGVSYVSRITPLYEISRALRAVHIPCIFILVWDMTIKYIILLGHTILHLLISLRLRSVGKNDHKYQSMAAIMGTTFLKSQEYAKDTYHAMVCRCFTGTYEAAVRQADWSTYIMYGIAAVLLIGCYLFLEGYIG</sequence>
<feature type="transmembrane region" description="Helical" evidence="6">
    <location>
        <begin position="69"/>
        <end position="94"/>
    </location>
</feature>
<evidence type="ECO:0008006" key="9">
    <source>
        <dbReference type="Google" id="ProtNLM"/>
    </source>
</evidence>
<keyword evidence="8" id="KW-1185">Reference proteome</keyword>
<evidence type="ECO:0000256" key="5">
    <source>
        <dbReference type="ARBA" id="ARBA00023136"/>
    </source>
</evidence>
<dbReference type="EMBL" id="LEKT01000003">
    <property type="protein sequence ID" value="KMO87646.1"/>
    <property type="molecule type" value="Genomic_DNA"/>
</dbReference>
<dbReference type="InParanoid" id="A0A0J6ZRR5"/>
<reference evidence="7 8" key="1">
    <citation type="submission" date="2015-06" db="EMBL/GenBank/DDBJ databases">
        <title>Draft genome sequence of beer spoilage bacterium Megasphaera cerevisiae type strain 20462.</title>
        <authorList>
            <person name="Kutumbaka K."/>
            <person name="Pasmowitz J."/>
            <person name="Mategko J."/>
            <person name="Reyes D."/>
            <person name="Friedrich A."/>
            <person name="Han S."/>
            <person name="Martens-Habbena W."/>
            <person name="Neal-McKinney J."/>
            <person name="Janagama H.K."/>
            <person name="Nadala C."/>
            <person name="Samadpour M."/>
        </authorList>
    </citation>
    <scope>NUCLEOTIDE SEQUENCE [LARGE SCALE GENOMIC DNA]</scope>
    <source>
        <strain evidence="7 8">DSM 20462</strain>
    </source>
</reference>
<comment type="caution">
    <text evidence="7">The sequence shown here is derived from an EMBL/GenBank/DDBJ whole genome shotgun (WGS) entry which is preliminary data.</text>
</comment>
<feature type="transmembrane region" description="Helical" evidence="6">
    <location>
        <begin position="114"/>
        <end position="132"/>
    </location>
</feature>
<feature type="transmembrane region" description="Helical" evidence="6">
    <location>
        <begin position="139"/>
        <end position="157"/>
    </location>
</feature>
<dbReference type="RefSeq" id="WP_048513101.1">
    <property type="nucleotide sequence ID" value="NZ_FUXD01000010.1"/>
</dbReference>
<keyword evidence="5 6" id="KW-0472">Membrane</keyword>
<accession>A0A0J6ZRR5</accession>
<dbReference type="PANTHER" id="PTHR34857:SF2">
    <property type="entry name" value="SLL0384 PROTEIN"/>
    <property type="match status" value="1"/>
</dbReference>
<dbReference type="AlphaFoldDB" id="A0A0J6ZRR5"/>
<dbReference type="CDD" id="cd16914">
    <property type="entry name" value="EcfT"/>
    <property type="match status" value="1"/>
</dbReference>